<evidence type="ECO:0000313" key="2">
    <source>
        <dbReference type="EMBL" id="EIE18074.1"/>
    </source>
</evidence>
<accession>I0YI55</accession>
<feature type="compositionally biased region" description="Basic and acidic residues" evidence="1">
    <location>
        <begin position="73"/>
        <end position="85"/>
    </location>
</feature>
<dbReference type="GeneID" id="17036028"/>
<proteinExistence type="predicted"/>
<comment type="caution">
    <text evidence="2">The sequence shown here is derived from an EMBL/GenBank/DDBJ whole genome shotgun (WGS) entry which is preliminary data.</text>
</comment>
<dbReference type="EMBL" id="AGSI01000027">
    <property type="protein sequence ID" value="EIE18074.1"/>
    <property type="molecule type" value="Genomic_DNA"/>
</dbReference>
<feature type="compositionally biased region" description="Basic and acidic residues" evidence="1">
    <location>
        <begin position="44"/>
        <end position="53"/>
    </location>
</feature>
<evidence type="ECO:0000313" key="3">
    <source>
        <dbReference type="Proteomes" id="UP000007264"/>
    </source>
</evidence>
<keyword evidence="3" id="KW-1185">Reference proteome</keyword>
<reference evidence="2 3" key="1">
    <citation type="journal article" date="2012" name="Genome Biol.">
        <title>The genome of the polar eukaryotic microalga coccomyxa subellipsoidea reveals traits of cold adaptation.</title>
        <authorList>
            <person name="Blanc G."/>
            <person name="Agarkova I."/>
            <person name="Grimwood J."/>
            <person name="Kuo A."/>
            <person name="Brueggeman A."/>
            <person name="Dunigan D."/>
            <person name="Gurnon J."/>
            <person name="Ladunga I."/>
            <person name="Lindquist E."/>
            <person name="Lucas S."/>
            <person name="Pangilinan J."/>
            <person name="Proschold T."/>
            <person name="Salamov A."/>
            <person name="Schmutz J."/>
            <person name="Weeks D."/>
            <person name="Yamada T."/>
            <person name="Claverie J.M."/>
            <person name="Grigoriev I."/>
            <person name="Van Etten J."/>
            <person name="Lomsadze A."/>
            <person name="Borodovsky M."/>
        </authorList>
    </citation>
    <scope>NUCLEOTIDE SEQUENCE [LARGE SCALE GENOMIC DNA]</scope>
    <source>
        <strain evidence="2 3">C-169</strain>
    </source>
</reference>
<protein>
    <submittedName>
        <fullName evidence="2">Uncharacterized protein</fullName>
    </submittedName>
</protein>
<organism evidence="2 3">
    <name type="scientific">Coccomyxa subellipsoidea (strain C-169)</name>
    <name type="common">Green microalga</name>
    <dbReference type="NCBI Taxonomy" id="574566"/>
    <lineage>
        <taxon>Eukaryota</taxon>
        <taxon>Viridiplantae</taxon>
        <taxon>Chlorophyta</taxon>
        <taxon>core chlorophytes</taxon>
        <taxon>Trebouxiophyceae</taxon>
        <taxon>Trebouxiophyceae incertae sedis</taxon>
        <taxon>Coccomyxaceae</taxon>
        <taxon>Coccomyxa</taxon>
        <taxon>Coccomyxa subellipsoidea</taxon>
    </lineage>
</organism>
<dbReference type="RefSeq" id="XP_005642618.1">
    <property type="nucleotide sequence ID" value="XM_005642561.1"/>
</dbReference>
<name>I0YI55_COCSC</name>
<evidence type="ECO:0000256" key="1">
    <source>
        <dbReference type="SAM" id="MobiDB-lite"/>
    </source>
</evidence>
<gene>
    <name evidence="2" type="ORF">COCSUDRAFT_68408</name>
</gene>
<feature type="region of interest" description="Disordered" evidence="1">
    <location>
        <begin position="1"/>
        <end position="85"/>
    </location>
</feature>
<dbReference type="Proteomes" id="UP000007264">
    <property type="component" value="Unassembled WGS sequence"/>
</dbReference>
<dbReference type="KEGG" id="csl:COCSUDRAFT_68408"/>
<sequence length="85" mass="9158">MGAAGEGEWCQAGEKQRAGKAKGVYGKKGGEAQAVKQRLKRPRRPESLREDVRVSAATCAASTTMDVQPRPWCSKDRKQAAAGEK</sequence>
<dbReference type="AlphaFoldDB" id="I0YI55"/>